<dbReference type="GO" id="GO:0005524">
    <property type="term" value="F:ATP binding"/>
    <property type="evidence" value="ECO:0007669"/>
    <property type="project" value="UniProtKB-UniRule"/>
</dbReference>
<dbReference type="RefSeq" id="XP_058336613.1">
    <property type="nucleotide sequence ID" value="XM_058492620.1"/>
</dbReference>
<reference evidence="14 15" key="1">
    <citation type="submission" date="2023-03" db="EMBL/GenBank/DDBJ databases">
        <title>Genome sequence of Lichtheimia ornata CBS 291.66.</title>
        <authorList>
            <person name="Mohabir J.T."/>
            <person name="Shea T.P."/>
            <person name="Kurbessoian T."/>
            <person name="Berby B."/>
            <person name="Fontaine J."/>
            <person name="Livny J."/>
            <person name="Gnirke A."/>
            <person name="Stajich J.E."/>
            <person name="Cuomo C.A."/>
        </authorList>
    </citation>
    <scope>NUCLEOTIDE SEQUENCE [LARGE SCALE GENOMIC DNA]</scope>
    <source>
        <strain evidence="14">CBS 291.66</strain>
    </source>
</reference>
<feature type="compositionally biased region" description="Gly residues" evidence="12">
    <location>
        <begin position="519"/>
        <end position="528"/>
    </location>
</feature>
<feature type="binding site" evidence="10">
    <location>
        <begin position="88"/>
        <end position="95"/>
    </location>
    <ligand>
        <name>ATP</name>
        <dbReference type="ChEBI" id="CHEBI:30616"/>
    </ligand>
</feature>
<dbReference type="GO" id="GO:0051231">
    <property type="term" value="P:spindle elongation"/>
    <property type="evidence" value="ECO:0007669"/>
    <property type="project" value="TreeGrafter"/>
</dbReference>
<name>A0AAD7UQI0_9FUNG</name>
<evidence type="ECO:0000256" key="3">
    <source>
        <dbReference type="ARBA" id="ARBA00022701"/>
    </source>
</evidence>
<dbReference type="Proteomes" id="UP001234581">
    <property type="component" value="Unassembled WGS sequence"/>
</dbReference>
<evidence type="ECO:0000256" key="8">
    <source>
        <dbReference type="ARBA" id="ARBA00023212"/>
    </source>
</evidence>
<evidence type="ECO:0000256" key="5">
    <source>
        <dbReference type="ARBA" id="ARBA00022840"/>
    </source>
</evidence>
<dbReference type="EMBL" id="JARTCD010000150">
    <property type="protein sequence ID" value="KAJ8651699.1"/>
    <property type="molecule type" value="Genomic_DNA"/>
</dbReference>
<dbReference type="Gene3D" id="3.40.850.10">
    <property type="entry name" value="Kinesin motor domain"/>
    <property type="match status" value="1"/>
</dbReference>
<keyword evidence="2" id="KW-0963">Cytoplasm</keyword>
<feature type="domain" description="Kinesin motor" evidence="13">
    <location>
        <begin position="6"/>
        <end position="339"/>
    </location>
</feature>
<dbReference type="GO" id="GO:0005875">
    <property type="term" value="C:microtubule associated complex"/>
    <property type="evidence" value="ECO:0007669"/>
    <property type="project" value="TreeGrafter"/>
</dbReference>
<evidence type="ECO:0000256" key="1">
    <source>
        <dbReference type="ARBA" id="ARBA00004245"/>
    </source>
</evidence>
<comment type="similarity">
    <text evidence="9">Belongs to the TRAFAC class myosin-kinesin ATPase superfamily. Kinesin family. KIN-5/BimC subfamily.</text>
</comment>
<keyword evidence="15" id="KW-1185">Reference proteome</keyword>
<evidence type="ECO:0000256" key="11">
    <source>
        <dbReference type="RuleBase" id="RU000394"/>
    </source>
</evidence>
<dbReference type="InterPro" id="IPR019821">
    <property type="entry name" value="Kinesin_motor_CS"/>
</dbReference>
<dbReference type="InterPro" id="IPR027417">
    <property type="entry name" value="P-loop_NTPase"/>
</dbReference>
<evidence type="ECO:0000256" key="4">
    <source>
        <dbReference type="ARBA" id="ARBA00022741"/>
    </source>
</evidence>
<evidence type="ECO:0000256" key="7">
    <source>
        <dbReference type="ARBA" id="ARBA00023175"/>
    </source>
</evidence>
<gene>
    <name evidence="14" type="ORF">O0I10_012732</name>
</gene>
<protein>
    <recommendedName>
        <fullName evidence="11">Kinesin-like protein</fullName>
    </recommendedName>
</protein>
<keyword evidence="7 10" id="KW-0505">Motor protein</keyword>
<evidence type="ECO:0000256" key="10">
    <source>
        <dbReference type="PROSITE-ProRule" id="PRU00283"/>
    </source>
</evidence>
<dbReference type="Pfam" id="PF00225">
    <property type="entry name" value="Kinesin"/>
    <property type="match status" value="1"/>
</dbReference>
<dbReference type="CDD" id="cd01372">
    <property type="entry name" value="KISc_KIF4"/>
    <property type="match status" value="1"/>
</dbReference>
<feature type="compositionally biased region" description="Basic and acidic residues" evidence="12">
    <location>
        <begin position="680"/>
        <end position="701"/>
    </location>
</feature>
<proteinExistence type="inferred from homology"/>
<dbReference type="InterPro" id="IPR001752">
    <property type="entry name" value="Kinesin_motor_dom"/>
</dbReference>
<keyword evidence="4 10" id="KW-0547">Nucleotide-binding</keyword>
<dbReference type="SUPFAM" id="SSF52540">
    <property type="entry name" value="P-loop containing nucleoside triphosphate hydrolases"/>
    <property type="match status" value="1"/>
</dbReference>
<evidence type="ECO:0000313" key="15">
    <source>
        <dbReference type="Proteomes" id="UP001234581"/>
    </source>
</evidence>
<dbReference type="InterPro" id="IPR036961">
    <property type="entry name" value="Kinesin_motor_dom_sf"/>
</dbReference>
<dbReference type="PANTHER" id="PTHR47969">
    <property type="entry name" value="CHROMOSOME-ASSOCIATED KINESIN KIF4A-RELATED"/>
    <property type="match status" value="1"/>
</dbReference>
<keyword evidence="5 10" id="KW-0067">ATP-binding</keyword>
<dbReference type="SMART" id="SM00129">
    <property type="entry name" value="KISc"/>
    <property type="match status" value="1"/>
</dbReference>
<dbReference type="FunFam" id="3.40.850.10:FF:000019">
    <property type="entry name" value="Kinesin-like protein KIN-5D"/>
    <property type="match status" value="1"/>
</dbReference>
<dbReference type="PANTHER" id="PTHR47969:SF15">
    <property type="entry name" value="CHROMOSOME-ASSOCIATED KINESIN KIF4A-RELATED"/>
    <property type="match status" value="1"/>
</dbReference>
<dbReference type="GO" id="GO:0007052">
    <property type="term" value="P:mitotic spindle organization"/>
    <property type="evidence" value="ECO:0007669"/>
    <property type="project" value="TreeGrafter"/>
</dbReference>
<feature type="compositionally biased region" description="Low complexity" evidence="12">
    <location>
        <begin position="444"/>
        <end position="454"/>
    </location>
</feature>
<feature type="compositionally biased region" description="Basic residues" evidence="12">
    <location>
        <begin position="496"/>
        <end position="515"/>
    </location>
</feature>
<keyword evidence="6" id="KW-0175">Coiled coil</keyword>
<dbReference type="PRINTS" id="PR00380">
    <property type="entry name" value="KINESINHEAVY"/>
</dbReference>
<feature type="compositionally biased region" description="Basic and acidic residues" evidence="12">
    <location>
        <begin position="463"/>
        <end position="472"/>
    </location>
</feature>
<keyword evidence="8" id="KW-0206">Cytoskeleton</keyword>
<sequence length="978" mass="109676">MSQSSSVRVAVRVRPLTEQEKTQHHHQQGIVRFVPDQPQITIGNEQRSFTFDYAYSPTAEQQTVYSTSVMPLLHKFLDGYNSTILAYGQTGSGKTYSMGIGIDSAYNTVSTGGGIVPRFIDSLFEQIETRKSCSEAYGAQVFVSFLELYNEDLVDLLNPVKGMNLMIREDAQGNICWFGVREEPVNNPQELLGLLHKGSIARTTASTDMNRTSSRSHAIFSVILKQQMDDGRRLCSKFHFVDLAGSERLKRTNAVGDRAKEGISINTGLLALGNVISALGDESRKASHIPYRDSKLTRLLQDSLGGNSQTLMLACVSPAEANYTETLNTLKYANRARNIRNRVTVNQEAAADASMTERLKAQIVRLKEELRGNDDFLHAVNDEMDNLKAEVEDLNRTIAHMTEDLARTQYERDMLRDGTPDNLIAEYGKTIERLRTELAMTSRAHQQQQAAAVASLPSPAHTPTHDMVDDTKLNMSPPLPPPATTTTTTTKPTTTLKKRHSYRFGSKRSSMRTSRKSGGSSGANGGSGASNRRSLQGGVTPPMPRTRNLDHFKKTLMEERRFLQEQDAINSFADAFNPAKGRDSAVMQKLRGCVDAKQQLIRMLEQHQAQTQAQHQRELAEQRSQYEARLKKLGNEVTSWKRKHAQAISSAEMARNKSNSVIMGFKTKLEKATQEKKKLTKRLKQESDRMRERTSHYERELKRAKRAETQAINARKRTERDAMQHKQAAKRAAEEVGQLSSQMKQVALMLKKSLAQKRIDRQVLTKAMACASVRGYVVRQSLGRFKSAPLQQRVYQKKRLIQRAIAVHASKSNAAVDELHAREQRLLDEQRELLAERELVLAEGDDAYMDDRITAITLELDLIRLQLANIEQHHSKDADDPELDSPELAYQVALSIIRSLEPDEARVVAEALMEQVLELRQLQTSQVMSRCADAVVLKLHQAVIDMRHSPSDHVLLKAIQSTPVNAIQQGPIVPISVT</sequence>
<dbReference type="GO" id="GO:0003777">
    <property type="term" value="F:microtubule motor activity"/>
    <property type="evidence" value="ECO:0007669"/>
    <property type="project" value="InterPro"/>
</dbReference>
<dbReference type="GO" id="GO:0005874">
    <property type="term" value="C:microtubule"/>
    <property type="evidence" value="ECO:0007669"/>
    <property type="project" value="UniProtKB-KW"/>
</dbReference>
<dbReference type="PROSITE" id="PS00411">
    <property type="entry name" value="KINESIN_MOTOR_1"/>
    <property type="match status" value="1"/>
</dbReference>
<dbReference type="GeneID" id="83220066"/>
<comment type="caution">
    <text evidence="14">The sequence shown here is derived from an EMBL/GenBank/DDBJ whole genome shotgun (WGS) entry which is preliminary data.</text>
</comment>
<feature type="compositionally biased region" description="Low complexity" evidence="12">
    <location>
        <begin position="484"/>
        <end position="495"/>
    </location>
</feature>
<feature type="region of interest" description="Disordered" evidence="12">
    <location>
        <begin position="680"/>
        <end position="707"/>
    </location>
</feature>
<dbReference type="AlphaFoldDB" id="A0AAD7UQI0"/>
<dbReference type="GO" id="GO:0007018">
    <property type="term" value="P:microtubule-based movement"/>
    <property type="evidence" value="ECO:0007669"/>
    <property type="project" value="InterPro"/>
</dbReference>
<organism evidence="14 15">
    <name type="scientific">Lichtheimia ornata</name>
    <dbReference type="NCBI Taxonomy" id="688661"/>
    <lineage>
        <taxon>Eukaryota</taxon>
        <taxon>Fungi</taxon>
        <taxon>Fungi incertae sedis</taxon>
        <taxon>Mucoromycota</taxon>
        <taxon>Mucoromycotina</taxon>
        <taxon>Mucoromycetes</taxon>
        <taxon>Mucorales</taxon>
        <taxon>Lichtheimiaceae</taxon>
        <taxon>Lichtheimia</taxon>
    </lineage>
</organism>
<evidence type="ECO:0000256" key="9">
    <source>
        <dbReference type="ARBA" id="ARBA00034704"/>
    </source>
</evidence>
<accession>A0AAD7UQI0</accession>
<evidence type="ECO:0000256" key="6">
    <source>
        <dbReference type="ARBA" id="ARBA00023054"/>
    </source>
</evidence>
<evidence type="ECO:0000256" key="12">
    <source>
        <dbReference type="SAM" id="MobiDB-lite"/>
    </source>
</evidence>
<feature type="region of interest" description="Disordered" evidence="12">
    <location>
        <begin position="442"/>
        <end position="548"/>
    </location>
</feature>
<dbReference type="GO" id="GO:0008017">
    <property type="term" value="F:microtubule binding"/>
    <property type="evidence" value="ECO:0007669"/>
    <property type="project" value="InterPro"/>
</dbReference>
<dbReference type="InterPro" id="IPR027640">
    <property type="entry name" value="Kinesin-like_fam"/>
</dbReference>
<evidence type="ECO:0000259" key="13">
    <source>
        <dbReference type="PROSITE" id="PS50067"/>
    </source>
</evidence>
<dbReference type="PROSITE" id="PS50067">
    <property type="entry name" value="KINESIN_MOTOR_2"/>
    <property type="match status" value="1"/>
</dbReference>
<evidence type="ECO:0000313" key="14">
    <source>
        <dbReference type="EMBL" id="KAJ8651699.1"/>
    </source>
</evidence>
<evidence type="ECO:0000256" key="2">
    <source>
        <dbReference type="ARBA" id="ARBA00022490"/>
    </source>
</evidence>
<keyword evidence="3 11" id="KW-0493">Microtubule</keyword>
<comment type="subcellular location">
    <subcellularLocation>
        <location evidence="1">Cytoplasm</location>
        <location evidence="1">Cytoskeleton</location>
    </subcellularLocation>
</comment>